<dbReference type="PRINTS" id="PR00299">
    <property type="entry name" value="ACRYSTALLIN"/>
</dbReference>
<dbReference type="SUPFAM" id="SSF49764">
    <property type="entry name" value="HSP20-like chaperones"/>
    <property type="match status" value="1"/>
</dbReference>
<dbReference type="GO" id="GO:0051082">
    <property type="term" value="F:unfolded protein binding"/>
    <property type="evidence" value="ECO:0007669"/>
    <property type="project" value="TreeGrafter"/>
</dbReference>
<proteinExistence type="inferred from homology"/>
<name>A0A8J2RK33_9CRUS</name>
<dbReference type="PANTHER" id="PTHR45640:SF13">
    <property type="entry name" value="HEAT SHOCK PROTEIN 22-RELATED"/>
    <property type="match status" value="1"/>
</dbReference>
<dbReference type="GO" id="GO:0009408">
    <property type="term" value="P:response to heat"/>
    <property type="evidence" value="ECO:0007669"/>
    <property type="project" value="TreeGrafter"/>
</dbReference>
<evidence type="ECO:0000313" key="6">
    <source>
        <dbReference type="Proteomes" id="UP000789390"/>
    </source>
</evidence>
<evidence type="ECO:0000256" key="2">
    <source>
        <dbReference type="PROSITE-ProRule" id="PRU00285"/>
    </source>
</evidence>
<dbReference type="OrthoDB" id="10058145at2759"/>
<comment type="similarity">
    <text evidence="2 3">Belongs to the small heat shock protein (HSP20) family.</text>
</comment>
<dbReference type="PROSITE" id="PS01031">
    <property type="entry name" value="SHSP"/>
    <property type="match status" value="1"/>
</dbReference>
<organism evidence="5 6">
    <name type="scientific">Daphnia galeata</name>
    <dbReference type="NCBI Taxonomy" id="27404"/>
    <lineage>
        <taxon>Eukaryota</taxon>
        <taxon>Metazoa</taxon>
        <taxon>Ecdysozoa</taxon>
        <taxon>Arthropoda</taxon>
        <taxon>Crustacea</taxon>
        <taxon>Branchiopoda</taxon>
        <taxon>Diplostraca</taxon>
        <taxon>Cladocera</taxon>
        <taxon>Anomopoda</taxon>
        <taxon>Daphniidae</taxon>
        <taxon>Daphnia</taxon>
    </lineage>
</organism>
<sequence length="171" mass="19300">MSLLPFTGFDTMLEPFEPLWSVETFDPSALNRFNTYLPRTMRRSLRRMNREMGKMLSSVKEDDKSFQVMVDVSHFEPNEISVKTTDKNIIVHAKHEERSDEHGGVTREFRRRVSIPQGVNPESVTSTMSPEGILTIMAPKMMLEGAKERVIPITMAPSAGSSTKATPIQGK</sequence>
<feature type="domain" description="SHSP" evidence="4">
    <location>
        <begin position="47"/>
        <end position="156"/>
    </location>
</feature>
<dbReference type="Proteomes" id="UP000789390">
    <property type="component" value="Unassembled WGS sequence"/>
</dbReference>
<dbReference type="CDD" id="cd06526">
    <property type="entry name" value="metazoan_ACD"/>
    <property type="match status" value="1"/>
</dbReference>
<comment type="caution">
    <text evidence="5">The sequence shown here is derived from an EMBL/GenBank/DDBJ whole genome shotgun (WGS) entry which is preliminary data.</text>
</comment>
<dbReference type="InterPro" id="IPR001436">
    <property type="entry name" value="Alpha-crystallin/sHSP_animal"/>
</dbReference>
<dbReference type="GO" id="GO:0005634">
    <property type="term" value="C:nucleus"/>
    <property type="evidence" value="ECO:0007669"/>
    <property type="project" value="TreeGrafter"/>
</dbReference>
<keyword evidence="1" id="KW-0346">Stress response</keyword>
<dbReference type="EMBL" id="CAKKLH010000115">
    <property type="protein sequence ID" value="CAH0103838.1"/>
    <property type="molecule type" value="Genomic_DNA"/>
</dbReference>
<evidence type="ECO:0000256" key="1">
    <source>
        <dbReference type="ARBA" id="ARBA00023016"/>
    </source>
</evidence>
<dbReference type="AlphaFoldDB" id="A0A8J2RK33"/>
<dbReference type="Gene3D" id="2.60.40.790">
    <property type="match status" value="1"/>
</dbReference>
<dbReference type="GO" id="GO:0042026">
    <property type="term" value="P:protein refolding"/>
    <property type="evidence" value="ECO:0007669"/>
    <property type="project" value="TreeGrafter"/>
</dbReference>
<evidence type="ECO:0000259" key="4">
    <source>
        <dbReference type="PROSITE" id="PS01031"/>
    </source>
</evidence>
<dbReference type="PANTHER" id="PTHR45640">
    <property type="entry name" value="HEAT SHOCK PROTEIN HSP-12.2-RELATED"/>
    <property type="match status" value="1"/>
</dbReference>
<accession>A0A8J2RK33</accession>
<dbReference type="InterPro" id="IPR008978">
    <property type="entry name" value="HSP20-like_chaperone"/>
</dbReference>
<dbReference type="Pfam" id="PF00011">
    <property type="entry name" value="HSP20"/>
    <property type="match status" value="1"/>
</dbReference>
<evidence type="ECO:0000313" key="5">
    <source>
        <dbReference type="EMBL" id="CAH0103838.1"/>
    </source>
</evidence>
<protein>
    <recommendedName>
        <fullName evidence="4">SHSP domain-containing protein</fullName>
    </recommendedName>
</protein>
<evidence type="ECO:0000256" key="3">
    <source>
        <dbReference type="RuleBase" id="RU003616"/>
    </source>
</evidence>
<dbReference type="GO" id="GO:0005737">
    <property type="term" value="C:cytoplasm"/>
    <property type="evidence" value="ECO:0007669"/>
    <property type="project" value="TreeGrafter"/>
</dbReference>
<gene>
    <name evidence="5" type="ORF">DGAL_LOCUS6513</name>
</gene>
<keyword evidence="6" id="KW-1185">Reference proteome</keyword>
<reference evidence="5" key="1">
    <citation type="submission" date="2021-11" db="EMBL/GenBank/DDBJ databases">
        <authorList>
            <person name="Schell T."/>
        </authorList>
    </citation>
    <scope>NUCLEOTIDE SEQUENCE</scope>
    <source>
        <strain evidence="5">M5</strain>
    </source>
</reference>
<dbReference type="InterPro" id="IPR002068">
    <property type="entry name" value="A-crystallin/Hsp20_dom"/>
</dbReference>